<name>A0AAN7VHQ2_9COLE</name>
<dbReference type="SMART" id="SM00409">
    <property type="entry name" value="IG"/>
    <property type="match status" value="2"/>
</dbReference>
<dbReference type="InterPro" id="IPR013783">
    <property type="entry name" value="Ig-like_fold"/>
</dbReference>
<reference evidence="6 7" key="1">
    <citation type="journal article" date="2024" name="Insects">
        <title>An Improved Chromosome-Level Genome Assembly of the Firefly Pyrocoelia pectoralis.</title>
        <authorList>
            <person name="Fu X."/>
            <person name="Meyer-Rochow V.B."/>
            <person name="Ballantyne L."/>
            <person name="Zhu X."/>
        </authorList>
    </citation>
    <scope>NUCLEOTIDE SEQUENCE [LARGE SCALE GENOMIC DNA]</scope>
    <source>
        <strain evidence="6">XCY_ONT2</strain>
    </source>
</reference>
<evidence type="ECO:0000256" key="1">
    <source>
        <dbReference type="ARBA" id="ARBA00022737"/>
    </source>
</evidence>
<keyword evidence="1" id="KW-0677">Repeat</keyword>
<dbReference type="Pfam" id="PF13927">
    <property type="entry name" value="Ig_3"/>
    <property type="match status" value="2"/>
</dbReference>
<evidence type="ECO:0000259" key="5">
    <source>
        <dbReference type="PROSITE" id="PS50835"/>
    </source>
</evidence>
<sequence length="282" mass="31172">MKFLILLVVTVWVHHTNCRLLSDDLDNNILANPVGLGMASVIQRDWVRISQSPPQIVSRPLGSRIELECEAMGSPAPIMQWLKGNTPLTENESFETNSIDENRLQGTAKTKSRLIINSALPIHEGTFTCLAESGSQIASTKTNLYVVHRGISEKNFTKLFADGLLGTRTPARIVLFNTIYLDNIGRVGHGTYSTIITVNLTGSNIELPCKAIGNPTPDLIWLDPSERVVTTTSDSRISVLQNGELSIRGIKWDDMGVYTCVARNSLERDSISTFLYPMLTEQ</sequence>
<feature type="signal peptide" evidence="4">
    <location>
        <begin position="1"/>
        <end position="18"/>
    </location>
</feature>
<dbReference type="InterPro" id="IPR007110">
    <property type="entry name" value="Ig-like_dom"/>
</dbReference>
<dbReference type="FunFam" id="2.60.40.10:FF:000032">
    <property type="entry name" value="palladin isoform X1"/>
    <property type="match status" value="1"/>
</dbReference>
<dbReference type="GO" id="GO:0098609">
    <property type="term" value="P:cell-cell adhesion"/>
    <property type="evidence" value="ECO:0007669"/>
    <property type="project" value="TreeGrafter"/>
</dbReference>
<dbReference type="EMBL" id="JAVRBK010000005">
    <property type="protein sequence ID" value="KAK5643519.1"/>
    <property type="molecule type" value="Genomic_DNA"/>
</dbReference>
<evidence type="ECO:0000256" key="3">
    <source>
        <dbReference type="ARBA" id="ARBA00023319"/>
    </source>
</evidence>
<dbReference type="SUPFAM" id="SSF48726">
    <property type="entry name" value="Immunoglobulin"/>
    <property type="match status" value="2"/>
</dbReference>
<dbReference type="SMART" id="SM00408">
    <property type="entry name" value="IGc2"/>
    <property type="match status" value="2"/>
</dbReference>
<keyword evidence="2" id="KW-1015">Disulfide bond</keyword>
<dbReference type="InterPro" id="IPR003598">
    <property type="entry name" value="Ig_sub2"/>
</dbReference>
<keyword evidence="3" id="KW-0393">Immunoglobulin domain</keyword>
<dbReference type="PANTHER" id="PTHR44170">
    <property type="entry name" value="PROTEIN SIDEKICK"/>
    <property type="match status" value="1"/>
</dbReference>
<dbReference type="Proteomes" id="UP001329430">
    <property type="component" value="Chromosome 5"/>
</dbReference>
<evidence type="ECO:0000313" key="6">
    <source>
        <dbReference type="EMBL" id="KAK5643519.1"/>
    </source>
</evidence>
<keyword evidence="4" id="KW-0732">Signal</keyword>
<feature type="chain" id="PRO_5042906454" description="Ig-like domain-containing protein" evidence="4">
    <location>
        <begin position="19"/>
        <end position="282"/>
    </location>
</feature>
<proteinExistence type="predicted"/>
<dbReference type="PANTHER" id="PTHR44170:SF46">
    <property type="entry name" value="PROTEIN SIDEKICK"/>
    <property type="match status" value="1"/>
</dbReference>
<organism evidence="6 7">
    <name type="scientific">Pyrocoelia pectoralis</name>
    <dbReference type="NCBI Taxonomy" id="417401"/>
    <lineage>
        <taxon>Eukaryota</taxon>
        <taxon>Metazoa</taxon>
        <taxon>Ecdysozoa</taxon>
        <taxon>Arthropoda</taxon>
        <taxon>Hexapoda</taxon>
        <taxon>Insecta</taxon>
        <taxon>Pterygota</taxon>
        <taxon>Neoptera</taxon>
        <taxon>Endopterygota</taxon>
        <taxon>Coleoptera</taxon>
        <taxon>Polyphaga</taxon>
        <taxon>Elateriformia</taxon>
        <taxon>Elateroidea</taxon>
        <taxon>Lampyridae</taxon>
        <taxon>Lampyrinae</taxon>
        <taxon>Pyrocoelia</taxon>
    </lineage>
</organism>
<feature type="domain" description="Ig-like" evidence="5">
    <location>
        <begin position="202"/>
        <end position="272"/>
    </location>
</feature>
<dbReference type="AlphaFoldDB" id="A0AAN7VHQ2"/>
<keyword evidence="7" id="KW-1185">Reference proteome</keyword>
<dbReference type="InterPro" id="IPR036179">
    <property type="entry name" value="Ig-like_dom_sf"/>
</dbReference>
<dbReference type="InterPro" id="IPR003599">
    <property type="entry name" value="Ig_sub"/>
</dbReference>
<evidence type="ECO:0000256" key="4">
    <source>
        <dbReference type="SAM" id="SignalP"/>
    </source>
</evidence>
<gene>
    <name evidence="6" type="ORF">RI129_007364</name>
</gene>
<feature type="domain" description="Ig-like" evidence="5">
    <location>
        <begin position="62"/>
        <end position="145"/>
    </location>
</feature>
<accession>A0AAN7VHQ2</accession>
<dbReference type="PROSITE" id="PS50835">
    <property type="entry name" value="IG_LIKE"/>
    <property type="match status" value="2"/>
</dbReference>
<protein>
    <recommendedName>
        <fullName evidence="5">Ig-like domain-containing protein</fullName>
    </recommendedName>
</protein>
<evidence type="ECO:0000313" key="7">
    <source>
        <dbReference type="Proteomes" id="UP001329430"/>
    </source>
</evidence>
<comment type="caution">
    <text evidence="6">The sequence shown here is derived from an EMBL/GenBank/DDBJ whole genome shotgun (WGS) entry which is preliminary data.</text>
</comment>
<dbReference type="Gene3D" id="2.60.40.10">
    <property type="entry name" value="Immunoglobulins"/>
    <property type="match status" value="2"/>
</dbReference>
<evidence type="ECO:0000256" key="2">
    <source>
        <dbReference type="ARBA" id="ARBA00023157"/>
    </source>
</evidence>